<protein>
    <submittedName>
        <fullName evidence="2">Putative MFS family arabinose efflux permease</fullName>
    </submittedName>
</protein>
<comment type="caution">
    <text evidence="2">The sequence shown here is derived from an EMBL/GenBank/DDBJ whole genome shotgun (WGS) entry which is preliminary data.</text>
</comment>
<proteinExistence type="predicted"/>
<sequence length="53" mass="5249">MLMGLALGAAYLGDAVGSMLAGVLVEAIGARGTFATAAAIILACGLLTLRRRS</sequence>
<keyword evidence="1" id="KW-0472">Membrane</keyword>
<dbReference type="SUPFAM" id="SSF103473">
    <property type="entry name" value="MFS general substrate transporter"/>
    <property type="match status" value="1"/>
</dbReference>
<dbReference type="Proteomes" id="UP000546642">
    <property type="component" value="Unassembled WGS sequence"/>
</dbReference>
<keyword evidence="3" id="KW-1185">Reference proteome</keyword>
<gene>
    <name evidence="2" type="ORF">HNR23_000813</name>
</gene>
<dbReference type="RefSeq" id="WP_184073616.1">
    <property type="nucleotide sequence ID" value="NZ_JACHDS010000001.1"/>
</dbReference>
<evidence type="ECO:0000313" key="3">
    <source>
        <dbReference type="Proteomes" id="UP000546642"/>
    </source>
</evidence>
<accession>A0A7W9YEL5</accession>
<keyword evidence="1" id="KW-0812">Transmembrane</keyword>
<name>A0A7W9YEL5_9ACTN</name>
<reference evidence="2 3" key="1">
    <citation type="submission" date="2020-08" db="EMBL/GenBank/DDBJ databases">
        <title>Sequencing the genomes of 1000 actinobacteria strains.</title>
        <authorList>
            <person name="Klenk H.-P."/>
        </authorList>
    </citation>
    <scope>NUCLEOTIDE SEQUENCE [LARGE SCALE GENOMIC DNA]</scope>
    <source>
        <strain evidence="2 3">DSM 46659</strain>
    </source>
</reference>
<dbReference type="AlphaFoldDB" id="A0A7W9YEL5"/>
<feature type="transmembrane region" description="Helical" evidence="1">
    <location>
        <begin position="27"/>
        <end position="49"/>
    </location>
</feature>
<dbReference type="EMBL" id="JACHDS010000001">
    <property type="protein sequence ID" value="MBB6170753.1"/>
    <property type="molecule type" value="Genomic_DNA"/>
</dbReference>
<organism evidence="2 3">
    <name type="scientific">Nocardiopsis mwathae</name>
    <dbReference type="NCBI Taxonomy" id="1472723"/>
    <lineage>
        <taxon>Bacteria</taxon>
        <taxon>Bacillati</taxon>
        <taxon>Actinomycetota</taxon>
        <taxon>Actinomycetes</taxon>
        <taxon>Streptosporangiales</taxon>
        <taxon>Nocardiopsidaceae</taxon>
        <taxon>Nocardiopsis</taxon>
    </lineage>
</organism>
<evidence type="ECO:0000256" key="1">
    <source>
        <dbReference type="SAM" id="Phobius"/>
    </source>
</evidence>
<evidence type="ECO:0000313" key="2">
    <source>
        <dbReference type="EMBL" id="MBB6170753.1"/>
    </source>
</evidence>
<keyword evidence="1" id="KW-1133">Transmembrane helix</keyword>
<dbReference type="InterPro" id="IPR036259">
    <property type="entry name" value="MFS_trans_sf"/>
</dbReference>